<evidence type="ECO:0000313" key="2">
    <source>
        <dbReference type="Proteomes" id="UP000593571"/>
    </source>
</evidence>
<dbReference type="EMBL" id="JACASE010000004">
    <property type="protein sequence ID" value="KAF6474860.1"/>
    <property type="molecule type" value="Genomic_DNA"/>
</dbReference>
<accession>A0A7J8HS48</accession>
<organism evidence="1 2">
    <name type="scientific">Rousettus aegyptiacus</name>
    <name type="common">Egyptian fruit bat</name>
    <name type="synonym">Pteropus aegyptiacus</name>
    <dbReference type="NCBI Taxonomy" id="9407"/>
    <lineage>
        <taxon>Eukaryota</taxon>
        <taxon>Metazoa</taxon>
        <taxon>Chordata</taxon>
        <taxon>Craniata</taxon>
        <taxon>Vertebrata</taxon>
        <taxon>Euteleostomi</taxon>
        <taxon>Mammalia</taxon>
        <taxon>Eutheria</taxon>
        <taxon>Laurasiatheria</taxon>
        <taxon>Chiroptera</taxon>
        <taxon>Yinpterochiroptera</taxon>
        <taxon>Pteropodoidea</taxon>
        <taxon>Pteropodidae</taxon>
        <taxon>Rousettinae</taxon>
        <taxon>Rousettus</taxon>
    </lineage>
</organism>
<proteinExistence type="predicted"/>
<gene>
    <name evidence="1" type="ORF">HJG63_010993</name>
</gene>
<dbReference type="AlphaFoldDB" id="A0A7J8HS48"/>
<comment type="caution">
    <text evidence="1">The sequence shown here is derived from an EMBL/GenBank/DDBJ whole genome shotgun (WGS) entry which is preliminary data.</text>
</comment>
<dbReference type="Proteomes" id="UP000593571">
    <property type="component" value="Unassembled WGS sequence"/>
</dbReference>
<sequence length="142" mass="15135">MRRTYRCPVIHISPDVNSAFALGYLSLCQAHSLLRLISPVTSTSARLLLSLTSTAWTLFLVINSPRLVGNSSSAALPYLPRPLPSVCSIAHGPQGWSFAGPPTPTWPPSAPFCLRRAVTQTSREAHEPATSGVLVSDVGTNA</sequence>
<reference evidence="1 2" key="1">
    <citation type="journal article" date="2020" name="Nature">
        <title>Six reference-quality genomes reveal evolution of bat adaptations.</title>
        <authorList>
            <person name="Jebb D."/>
            <person name="Huang Z."/>
            <person name="Pippel M."/>
            <person name="Hughes G.M."/>
            <person name="Lavrichenko K."/>
            <person name="Devanna P."/>
            <person name="Winkler S."/>
            <person name="Jermiin L.S."/>
            <person name="Skirmuntt E.C."/>
            <person name="Katzourakis A."/>
            <person name="Burkitt-Gray L."/>
            <person name="Ray D.A."/>
            <person name="Sullivan K.A.M."/>
            <person name="Roscito J.G."/>
            <person name="Kirilenko B.M."/>
            <person name="Davalos L.M."/>
            <person name="Corthals A.P."/>
            <person name="Power M.L."/>
            <person name="Jones G."/>
            <person name="Ransome R.D."/>
            <person name="Dechmann D.K.N."/>
            <person name="Locatelli A.G."/>
            <person name="Puechmaille S.J."/>
            <person name="Fedrigo O."/>
            <person name="Jarvis E.D."/>
            <person name="Hiller M."/>
            <person name="Vernes S.C."/>
            <person name="Myers E.W."/>
            <person name="Teeling E.C."/>
        </authorList>
    </citation>
    <scope>NUCLEOTIDE SEQUENCE [LARGE SCALE GENOMIC DNA]</scope>
    <source>
        <strain evidence="1">MRouAeg1</strain>
        <tissue evidence="1">Muscle</tissue>
    </source>
</reference>
<protein>
    <submittedName>
        <fullName evidence="1">Uncharacterized protein</fullName>
    </submittedName>
</protein>
<evidence type="ECO:0000313" key="1">
    <source>
        <dbReference type="EMBL" id="KAF6474860.1"/>
    </source>
</evidence>
<name>A0A7J8HS48_ROUAE</name>
<keyword evidence="2" id="KW-1185">Reference proteome</keyword>